<evidence type="ECO:0000313" key="1">
    <source>
        <dbReference type="EMBL" id="SIS75215.1"/>
    </source>
</evidence>
<dbReference type="EMBL" id="FTOU01000004">
    <property type="protein sequence ID" value="SIS75215.1"/>
    <property type="molecule type" value="Genomic_DNA"/>
</dbReference>
<protein>
    <submittedName>
        <fullName evidence="1">Uncharacterized protein</fullName>
    </submittedName>
</protein>
<name>A0AA45W3D0_9RHOB</name>
<evidence type="ECO:0000313" key="2">
    <source>
        <dbReference type="Proteomes" id="UP000186216"/>
    </source>
</evidence>
<accession>A0AA45W3D0</accession>
<comment type="caution">
    <text evidence="1">The sequence shown here is derived from an EMBL/GenBank/DDBJ whole genome shotgun (WGS) entry which is preliminary data.</text>
</comment>
<gene>
    <name evidence="1" type="ORF">SAMN05421772_10410</name>
</gene>
<reference evidence="1 2" key="1">
    <citation type="submission" date="2017-01" db="EMBL/GenBank/DDBJ databases">
        <authorList>
            <person name="Varghese N."/>
            <person name="Submissions S."/>
        </authorList>
    </citation>
    <scope>NUCLEOTIDE SEQUENCE [LARGE SCALE GENOMIC DNA]</scope>
    <source>
        <strain evidence="1 2">DSM 18447</strain>
    </source>
</reference>
<proteinExistence type="predicted"/>
<sequence>MIGPIEAVNVAARGGVQTMPQASPPAVVSSSISQAWQLAMFMPGSAEVTISIVIAEALAACAAVLAP</sequence>
<dbReference type="Proteomes" id="UP000186216">
    <property type="component" value="Unassembled WGS sequence"/>
</dbReference>
<dbReference type="AlphaFoldDB" id="A0AA45W3D0"/>
<organism evidence="1 2">
    <name type="scientific">Paracoccus saliphilus</name>
    <dbReference type="NCBI Taxonomy" id="405559"/>
    <lineage>
        <taxon>Bacteria</taxon>
        <taxon>Pseudomonadati</taxon>
        <taxon>Pseudomonadota</taxon>
        <taxon>Alphaproteobacteria</taxon>
        <taxon>Rhodobacterales</taxon>
        <taxon>Paracoccaceae</taxon>
        <taxon>Paracoccus</taxon>
    </lineage>
</organism>